<dbReference type="SMART" id="SM00409">
    <property type="entry name" value="IG"/>
    <property type="match status" value="3"/>
</dbReference>
<evidence type="ECO:0000313" key="6">
    <source>
        <dbReference type="Proteomes" id="UP000295662"/>
    </source>
</evidence>
<dbReference type="EMBL" id="SOCA01000001">
    <property type="protein sequence ID" value="TDU80827.1"/>
    <property type="molecule type" value="Genomic_DNA"/>
</dbReference>
<evidence type="ECO:0000313" key="5">
    <source>
        <dbReference type="EMBL" id="TDU80827.1"/>
    </source>
</evidence>
<feature type="domain" description="Ig-like" evidence="4">
    <location>
        <begin position="283"/>
        <end position="365"/>
    </location>
</feature>
<dbReference type="InterPro" id="IPR013783">
    <property type="entry name" value="Ig-like_fold"/>
</dbReference>
<dbReference type="InterPro" id="IPR036179">
    <property type="entry name" value="Ig-like_dom_sf"/>
</dbReference>
<sequence length="947" mass="98478">MKKLLLSAALLLGALSVSQAAPAKLFASNLGNGITPSGGLVGLSSAVVRFGVFPDAYEFDGKTYAQLNTDFIQVGESTTPLSVDGARGFFDVSLDYDTSASYEGNAYSTLAGKKVYIWILTGAVAETAPQQAIFSTSQTWAAESTLFPNHTMVSPDTSAMELVAHVGVLEDGENIGGTAAAHKTAGEAYLLSDVSVSRTPSDESVFTGTQVVFEAVADSGSEFTLTYQWRKNGKNISRATSSTLTLLSAKTTDTGSYDVVVKDGPTVIRTSNAVALNVLSVKPTFVQEPTGDVIPLGADLTLESEAVSPNGVVYQWKKGASLVGANDSQLFIRNATAFDAGAYTVMATNAVKITGGGSTTTKAVQVVVIEQENRTYAGAEAGSIKLTAVYYGKPTGFLWKKDGEPLANGGQFAGVTTKTLTVKTLSVANDGDVYTCEIFSGEDSLESGEFSLVISNAAPSYTDASDPIVMPAALLGSQYSYQIPASTVAGSRPTSYKASGLPSGLVVNAATGLITGSPKASKGAVPYAVTFTISNGPGVRTVTRKATLIVSGLPANLEGTYVAWIARQVELLPSGYSLTNNLGGRIDMTVSKLGAITGKITLGNNKVISFTGSFPDLTVANPTTTIVIRRPAISYVPLDFKFTVNTTTNLLTSATIQDSYLVPGQTKITSATVTGWRRTFSSAAPATNYVGIYNAAVTASGTSASNPKGASILSMTAKTDGSISMTGMTADGEKLTGSTFVGPTGQVVVFNLIYTPLKGSLLGNLQLNNGTVGVGENIANNDTIGGTLSWLRPAGTTTKSRAYQSGFSLNSAALTIAGSRYARTLATNFILDLADERVAKLDFEGEDAGVEVGGSPDIDVLLKASNKVEVQLPNPRTTKLVVNAAKGTFSGTFIHDGVANRSVKFSGHVIRNGTQWEGFGYFLLTQAPGTTTDPIQSGQVTLAIPLD</sequence>
<evidence type="ECO:0000256" key="3">
    <source>
        <dbReference type="SAM" id="SignalP"/>
    </source>
</evidence>
<dbReference type="GO" id="GO:0005886">
    <property type="term" value="C:plasma membrane"/>
    <property type="evidence" value="ECO:0007669"/>
    <property type="project" value="TreeGrafter"/>
</dbReference>
<keyword evidence="1" id="KW-0677">Repeat</keyword>
<feature type="signal peptide" evidence="3">
    <location>
        <begin position="1"/>
        <end position="20"/>
    </location>
</feature>
<proteinExistence type="predicted"/>
<keyword evidence="6" id="KW-1185">Reference proteome</keyword>
<protein>
    <submittedName>
        <fullName evidence="5">Putative Ig domain-containing protein</fullName>
    </submittedName>
</protein>
<evidence type="ECO:0000256" key="1">
    <source>
        <dbReference type="ARBA" id="ARBA00022737"/>
    </source>
</evidence>
<name>A0A4R7SRN9_9BACT</name>
<accession>A0A4R7SRN9</accession>
<evidence type="ECO:0000259" key="4">
    <source>
        <dbReference type="PROSITE" id="PS50835"/>
    </source>
</evidence>
<dbReference type="PANTHER" id="PTHR44170:SF58">
    <property type="entry name" value="PROTEIN TURTLE HOMOLOG A-LIKE ISOFORM X1"/>
    <property type="match status" value="1"/>
</dbReference>
<dbReference type="GO" id="GO:0005509">
    <property type="term" value="F:calcium ion binding"/>
    <property type="evidence" value="ECO:0007669"/>
    <property type="project" value="InterPro"/>
</dbReference>
<dbReference type="SUPFAM" id="SSF49313">
    <property type="entry name" value="Cadherin-like"/>
    <property type="match status" value="1"/>
</dbReference>
<dbReference type="PANTHER" id="PTHR44170">
    <property type="entry name" value="PROTEIN SIDEKICK"/>
    <property type="match status" value="1"/>
</dbReference>
<gene>
    <name evidence="5" type="ORF">EI77_00125</name>
</gene>
<dbReference type="GO" id="GO:0098632">
    <property type="term" value="F:cell-cell adhesion mediator activity"/>
    <property type="evidence" value="ECO:0007669"/>
    <property type="project" value="TreeGrafter"/>
</dbReference>
<dbReference type="Proteomes" id="UP000295662">
    <property type="component" value="Unassembled WGS sequence"/>
</dbReference>
<dbReference type="RefSeq" id="WP_133792822.1">
    <property type="nucleotide sequence ID" value="NZ_SOCA01000001.1"/>
</dbReference>
<dbReference type="PROSITE" id="PS50835">
    <property type="entry name" value="IG_LIKE"/>
    <property type="match status" value="2"/>
</dbReference>
<dbReference type="Gene3D" id="2.60.40.10">
    <property type="entry name" value="Immunoglobulins"/>
    <property type="match status" value="3"/>
</dbReference>
<dbReference type="OrthoDB" id="188139at2"/>
<reference evidence="5 6" key="1">
    <citation type="submission" date="2019-03" db="EMBL/GenBank/DDBJ databases">
        <title>Genomic Encyclopedia of Archaeal and Bacterial Type Strains, Phase II (KMG-II): from individual species to whole genera.</title>
        <authorList>
            <person name="Goeker M."/>
        </authorList>
    </citation>
    <scope>NUCLEOTIDE SEQUENCE [LARGE SCALE GENOMIC DNA]</scope>
    <source>
        <strain evidence="5 6">ATCC 25309</strain>
    </source>
</reference>
<evidence type="ECO:0000256" key="2">
    <source>
        <dbReference type="ARBA" id="ARBA00023157"/>
    </source>
</evidence>
<dbReference type="InterPro" id="IPR007110">
    <property type="entry name" value="Ig-like_dom"/>
</dbReference>
<keyword evidence="3" id="KW-0732">Signal</keyword>
<dbReference type="InterPro" id="IPR015919">
    <property type="entry name" value="Cadherin-like_sf"/>
</dbReference>
<keyword evidence="2" id="KW-1015">Disulfide bond</keyword>
<dbReference type="InterPro" id="IPR003599">
    <property type="entry name" value="Ig_sub"/>
</dbReference>
<dbReference type="SUPFAM" id="SSF48726">
    <property type="entry name" value="Immunoglobulin"/>
    <property type="match status" value="3"/>
</dbReference>
<comment type="caution">
    <text evidence="5">The sequence shown here is derived from an EMBL/GenBank/DDBJ whole genome shotgun (WGS) entry which is preliminary data.</text>
</comment>
<dbReference type="AlphaFoldDB" id="A0A4R7SRN9"/>
<organism evidence="5 6">
    <name type="scientific">Prosthecobacter fusiformis</name>
    <dbReference type="NCBI Taxonomy" id="48464"/>
    <lineage>
        <taxon>Bacteria</taxon>
        <taxon>Pseudomonadati</taxon>
        <taxon>Verrucomicrobiota</taxon>
        <taxon>Verrucomicrobiia</taxon>
        <taxon>Verrucomicrobiales</taxon>
        <taxon>Verrucomicrobiaceae</taxon>
        <taxon>Prosthecobacter</taxon>
    </lineage>
</organism>
<dbReference type="Pfam" id="PF05345">
    <property type="entry name" value="He_PIG"/>
    <property type="match status" value="1"/>
</dbReference>
<feature type="domain" description="Ig-like" evidence="4">
    <location>
        <begin position="194"/>
        <end position="275"/>
    </location>
</feature>
<feature type="chain" id="PRO_5020821580" evidence="3">
    <location>
        <begin position="21"/>
        <end position="947"/>
    </location>
</feature>